<dbReference type="SUPFAM" id="SSF54826">
    <property type="entry name" value="Enolase N-terminal domain-like"/>
    <property type="match status" value="1"/>
</dbReference>
<proteinExistence type="predicted"/>
<dbReference type="Proteomes" id="UP000468735">
    <property type="component" value="Unassembled WGS sequence"/>
</dbReference>
<evidence type="ECO:0000256" key="3">
    <source>
        <dbReference type="ARBA" id="ARBA00022842"/>
    </source>
</evidence>
<dbReference type="InterPro" id="IPR029065">
    <property type="entry name" value="Enolase_C-like"/>
</dbReference>
<comment type="caution">
    <text evidence="5">The sequence shown here is derived from an EMBL/GenBank/DDBJ whole genome shotgun (WGS) entry which is preliminary data.</text>
</comment>
<protein>
    <submittedName>
        <fullName evidence="5">Mandelate racemase/muconate lactonizing enzyme family protein</fullName>
    </submittedName>
</protein>
<evidence type="ECO:0000259" key="4">
    <source>
        <dbReference type="SMART" id="SM00922"/>
    </source>
</evidence>
<dbReference type="InterPro" id="IPR013342">
    <property type="entry name" value="Mandelate_racemase_C"/>
</dbReference>
<gene>
    <name evidence="5" type="ORF">F8566_12845</name>
</gene>
<dbReference type="GO" id="GO:0000287">
    <property type="term" value="F:magnesium ion binding"/>
    <property type="evidence" value="ECO:0007669"/>
    <property type="project" value="TreeGrafter"/>
</dbReference>
<dbReference type="InterPro" id="IPR036849">
    <property type="entry name" value="Enolase-like_C_sf"/>
</dbReference>
<dbReference type="GO" id="GO:0016052">
    <property type="term" value="P:carbohydrate catabolic process"/>
    <property type="evidence" value="ECO:0007669"/>
    <property type="project" value="TreeGrafter"/>
</dbReference>
<evidence type="ECO:0000256" key="1">
    <source>
        <dbReference type="ARBA" id="ARBA00001946"/>
    </source>
</evidence>
<keyword evidence="6" id="KW-1185">Reference proteome</keyword>
<dbReference type="Gene3D" id="3.20.20.120">
    <property type="entry name" value="Enolase-like C-terminal domain"/>
    <property type="match status" value="1"/>
</dbReference>
<dbReference type="Pfam" id="PF13378">
    <property type="entry name" value="MR_MLE_C"/>
    <property type="match status" value="1"/>
</dbReference>
<evidence type="ECO:0000313" key="5">
    <source>
        <dbReference type="EMBL" id="KAB2349640.1"/>
    </source>
</evidence>
<dbReference type="Gene3D" id="3.30.390.10">
    <property type="entry name" value="Enolase-like, N-terminal domain"/>
    <property type="match status" value="1"/>
</dbReference>
<name>A0A6H9YSB2_9ACTN</name>
<organism evidence="5 6">
    <name type="scientific">Actinomadura rudentiformis</name>
    <dbReference type="NCBI Taxonomy" id="359158"/>
    <lineage>
        <taxon>Bacteria</taxon>
        <taxon>Bacillati</taxon>
        <taxon>Actinomycetota</taxon>
        <taxon>Actinomycetes</taxon>
        <taxon>Streptosporangiales</taxon>
        <taxon>Thermomonosporaceae</taxon>
        <taxon>Actinomadura</taxon>
    </lineage>
</organism>
<keyword evidence="2" id="KW-0479">Metal-binding</keyword>
<dbReference type="InterPro" id="IPR046945">
    <property type="entry name" value="RHMD-like"/>
</dbReference>
<feature type="domain" description="Mandelate racemase/muconate lactonizing enzyme C-terminal" evidence="4">
    <location>
        <begin position="137"/>
        <end position="234"/>
    </location>
</feature>
<evidence type="ECO:0000313" key="6">
    <source>
        <dbReference type="Proteomes" id="UP000468735"/>
    </source>
</evidence>
<dbReference type="PROSITE" id="PS00909">
    <property type="entry name" value="MR_MLE_2"/>
    <property type="match status" value="1"/>
</dbReference>
<comment type="cofactor">
    <cofactor evidence="1">
        <name>Mg(2+)</name>
        <dbReference type="ChEBI" id="CHEBI:18420"/>
    </cofactor>
</comment>
<dbReference type="SUPFAM" id="SSF51604">
    <property type="entry name" value="Enolase C-terminal domain-like"/>
    <property type="match status" value="1"/>
</dbReference>
<dbReference type="GO" id="GO:0009063">
    <property type="term" value="P:amino acid catabolic process"/>
    <property type="evidence" value="ECO:0007669"/>
    <property type="project" value="InterPro"/>
</dbReference>
<dbReference type="AlphaFoldDB" id="A0A6H9YSB2"/>
<reference evidence="5 6" key="1">
    <citation type="submission" date="2019-09" db="EMBL/GenBank/DDBJ databases">
        <title>Actinomadura physcomitrii sp. nov., a novel actinomycete isolated from moss [Physcomitrium sphaericum (Ludw) Fuernr].</title>
        <authorList>
            <person name="Zhuang X."/>
            <person name="Liu C."/>
        </authorList>
    </citation>
    <scope>NUCLEOTIDE SEQUENCE [LARGE SCALE GENOMIC DNA]</scope>
    <source>
        <strain evidence="5 6">HMC1</strain>
    </source>
</reference>
<sequence length="358" mass="39128">MITDLSSTLHRVPMIRPWSPEMTHIHVIVTVLTTDDERSGTGFSWAPWVGGRAVHALLESDIKDAVVGLPAHPGVVYDRLWWHLHEAGRGGLVTTALAAVDLALWDLSATDGLVRTLGRRREAVEVYGSGVNRHYTLQELVAQAERWAGQGYTAVKIKVGLDDLSDDVERVAAVRDVIGPGAKLMLDANQRWDLPRALRAIEAFRPYDPYLVEEPLPAADVHAYARLRASVDVPIALGENTYTPYEFRDLLVAGACDIVQPNVIRVGGITPFLRVAELARTFDVPAFPHLLPDISGQLACCLPMPTMVEDVEDASFAALGLLREPHPVQIADGMLTPGDHRGLGLAFDCARLAETQHS</sequence>
<dbReference type="GO" id="GO:0016836">
    <property type="term" value="F:hydro-lyase activity"/>
    <property type="evidence" value="ECO:0007669"/>
    <property type="project" value="TreeGrafter"/>
</dbReference>
<dbReference type="CDD" id="cd03316">
    <property type="entry name" value="MR_like"/>
    <property type="match status" value="1"/>
</dbReference>
<dbReference type="OrthoDB" id="9796450at2"/>
<dbReference type="SFLD" id="SFLDS00001">
    <property type="entry name" value="Enolase"/>
    <property type="match status" value="1"/>
</dbReference>
<accession>A0A6H9YSB2</accession>
<evidence type="ECO:0000256" key="2">
    <source>
        <dbReference type="ARBA" id="ARBA00022723"/>
    </source>
</evidence>
<dbReference type="PANTHER" id="PTHR13794:SF58">
    <property type="entry name" value="MITOCHONDRIAL ENOLASE SUPERFAMILY MEMBER 1"/>
    <property type="match status" value="1"/>
</dbReference>
<dbReference type="EMBL" id="WBMT01000005">
    <property type="protein sequence ID" value="KAB2349640.1"/>
    <property type="molecule type" value="Genomic_DNA"/>
</dbReference>
<dbReference type="InterPro" id="IPR029017">
    <property type="entry name" value="Enolase-like_N"/>
</dbReference>
<keyword evidence="3" id="KW-0460">Magnesium</keyword>
<dbReference type="RefSeq" id="WP_151560409.1">
    <property type="nucleotide sequence ID" value="NZ_WBMT01000005.1"/>
</dbReference>
<dbReference type="InterPro" id="IPR018110">
    <property type="entry name" value="Mandel_Rmase/mucon_lact_enz_CS"/>
</dbReference>
<dbReference type="PANTHER" id="PTHR13794">
    <property type="entry name" value="ENOLASE SUPERFAMILY, MANDELATE RACEMASE"/>
    <property type="match status" value="1"/>
</dbReference>
<dbReference type="SMART" id="SM00922">
    <property type="entry name" value="MR_MLE"/>
    <property type="match status" value="1"/>
</dbReference>